<evidence type="ECO:0000256" key="12">
    <source>
        <dbReference type="SAM" id="Phobius"/>
    </source>
</evidence>
<evidence type="ECO:0000256" key="4">
    <source>
        <dbReference type="ARBA" id="ARBA00022475"/>
    </source>
</evidence>
<keyword evidence="11 12" id="KW-0472">Membrane</keyword>
<name>A0ABW1DGT0_9DEIO</name>
<feature type="transmembrane region" description="Helical" evidence="12">
    <location>
        <begin position="54"/>
        <end position="77"/>
    </location>
</feature>
<organism evidence="13 14">
    <name type="scientific">Deinococcus petrolearius</name>
    <dbReference type="NCBI Taxonomy" id="1751295"/>
    <lineage>
        <taxon>Bacteria</taxon>
        <taxon>Thermotogati</taxon>
        <taxon>Deinococcota</taxon>
        <taxon>Deinococci</taxon>
        <taxon>Deinococcales</taxon>
        <taxon>Deinococcaceae</taxon>
        <taxon>Deinococcus</taxon>
    </lineage>
</organism>
<feature type="transmembrane region" description="Helical" evidence="12">
    <location>
        <begin position="161"/>
        <end position="186"/>
    </location>
</feature>
<keyword evidence="8" id="KW-0249">Electron transport</keyword>
<gene>
    <name evidence="13" type="primary">cydB</name>
    <name evidence="13" type="ORF">ACFPQ6_03200</name>
</gene>
<dbReference type="Pfam" id="PF02322">
    <property type="entry name" value="Cyt_bd_oxida_II"/>
    <property type="match status" value="1"/>
</dbReference>
<dbReference type="PANTHER" id="PTHR43141:SF5">
    <property type="entry name" value="CYTOCHROME BD-I UBIQUINOL OXIDASE SUBUNIT 2"/>
    <property type="match status" value="1"/>
</dbReference>
<dbReference type="PANTHER" id="PTHR43141">
    <property type="entry name" value="CYTOCHROME BD2 SUBUNIT II"/>
    <property type="match status" value="1"/>
</dbReference>
<evidence type="ECO:0000256" key="5">
    <source>
        <dbReference type="ARBA" id="ARBA00022617"/>
    </source>
</evidence>
<dbReference type="PIRSF" id="PIRSF000267">
    <property type="entry name" value="Cyt_oxidse_sub2"/>
    <property type="match status" value="1"/>
</dbReference>
<evidence type="ECO:0000256" key="9">
    <source>
        <dbReference type="ARBA" id="ARBA00022989"/>
    </source>
</evidence>
<dbReference type="Proteomes" id="UP001595979">
    <property type="component" value="Unassembled WGS sequence"/>
</dbReference>
<evidence type="ECO:0000256" key="1">
    <source>
        <dbReference type="ARBA" id="ARBA00004651"/>
    </source>
</evidence>
<comment type="similarity">
    <text evidence="2">Belongs to the cytochrome ubiquinol oxidase subunit 2 family.</text>
</comment>
<keyword evidence="7" id="KW-0479">Metal-binding</keyword>
<dbReference type="RefSeq" id="WP_380046338.1">
    <property type="nucleotide sequence ID" value="NZ_JBHSOH010000004.1"/>
</dbReference>
<keyword evidence="4" id="KW-1003">Cell membrane</keyword>
<comment type="caution">
    <text evidence="13">The sequence shown here is derived from an EMBL/GenBank/DDBJ whole genome shotgun (WGS) entry which is preliminary data.</text>
</comment>
<evidence type="ECO:0000256" key="2">
    <source>
        <dbReference type="ARBA" id="ARBA00007543"/>
    </source>
</evidence>
<dbReference type="InterPro" id="IPR003317">
    <property type="entry name" value="Cyt-d_oxidase_su2"/>
</dbReference>
<feature type="transmembrane region" description="Helical" evidence="12">
    <location>
        <begin position="302"/>
        <end position="324"/>
    </location>
</feature>
<feature type="transmembrane region" description="Helical" evidence="12">
    <location>
        <begin position="115"/>
        <end position="135"/>
    </location>
</feature>
<dbReference type="NCBIfam" id="TIGR00203">
    <property type="entry name" value="cydB"/>
    <property type="match status" value="1"/>
</dbReference>
<evidence type="ECO:0000256" key="11">
    <source>
        <dbReference type="ARBA" id="ARBA00023136"/>
    </source>
</evidence>
<keyword evidence="6 12" id="KW-0812">Transmembrane</keyword>
<feature type="transmembrane region" description="Helical" evidence="12">
    <location>
        <begin position="83"/>
        <end position="103"/>
    </location>
</feature>
<feature type="transmembrane region" description="Helical" evidence="12">
    <location>
        <begin position="198"/>
        <end position="218"/>
    </location>
</feature>
<keyword evidence="3" id="KW-0813">Transport</keyword>
<evidence type="ECO:0000256" key="6">
    <source>
        <dbReference type="ARBA" id="ARBA00022692"/>
    </source>
</evidence>
<keyword evidence="5" id="KW-0349">Heme</keyword>
<feature type="transmembrane region" description="Helical" evidence="12">
    <location>
        <begin position="230"/>
        <end position="250"/>
    </location>
</feature>
<evidence type="ECO:0000256" key="7">
    <source>
        <dbReference type="ARBA" id="ARBA00022723"/>
    </source>
</evidence>
<accession>A0ABW1DGT0</accession>
<evidence type="ECO:0000256" key="10">
    <source>
        <dbReference type="ARBA" id="ARBA00023004"/>
    </source>
</evidence>
<evidence type="ECO:0000313" key="14">
    <source>
        <dbReference type="Proteomes" id="UP001595979"/>
    </source>
</evidence>
<evidence type="ECO:0000256" key="3">
    <source>
        <dbReference type="ARBA" id="ARBA00022448"/>
    </source>
</evidence>
<keyword evidence="9 12" id="KW-1133">Transmembrane helix</keyword>
<feature type="transmembrane region" description="Helical" evidence="12">
    <location>
        <begin position="6"/>
        <end position="33"/>
    </location>
</feature>
<reference evidence="14" key="1">
    <citation type="journal article" date="2019" name="Int. J. Syst. Evol. Microbiol.">
        <title>The Global Catalogue of Microorganisms (GCM) 10K type strain sequencing project: providing services to taxonomists for standard genome sequencing and annotation.</title>
        <authorList>
            <consortium name="The Broad Institute Genomics Platform"/>
            <consortium name="The Broad Institute Genome Sequencing Center for Infectious Disease"/>
            <person name="Wu L."/>
            <person name="Ma J."/>
        </authorList>
    </citation>
    <scope>NUCLEOTIDE SEQUENCE [LARGE SCALE GENOMIC DNA]</scope>
    <source>
        <strain evidence="14">CGMCC 1.15053</strain>
    </source>
</reference>
<proteinExistence type="inferred from homology"/>
<comment type="subcellular location">
    <subcellularLocation>
        <location evidence="1">Cell membrane</location>
        <topology evidence="1">Multi-pass membrane protein</topology>
    </subcellularLocation>
</comment>
<keyword evidence="10" id="KW-0408">Iron</keyword>
<sequence length="350" mass="38657">MNIDLPTLWFGVVALTFTIYFFLEGFDFGVGLLQPFLARRETERRAMIGTVGPFWAANEVWIILAAGVIFSAFPVWYGALMTGLYPLFALILLAFIGRGVAFEYRAEIDHRRWRLFWDVTSFICNLLPAFLWGVIMTNMVRGLPIGTGARFQGTPLDAFDLFSLLGGAATLSLFVLHGATFLLLRLETGSRLHARARAAALSFGAIATVLVLLFVYVGFVRDELFNSFGYAEWVFPVAAALNLGLIWLALTLKRDALAFFATGLTIVSSTATIFLSLLPNVLPSTLGEAYSLTVQNSASQPYTLRLLTWVGVIFLPLIIGYQAWNYYVFRQRVSESGGKPSGSVLPDTEA</sequence>
<protein>
    <submittedName>
        <fullName evidence="13">Cytochrome d ubiquinol oxidase subunit II</fullName>
    </submittedName>
</protein>
<feature type="transmembrane region" description="Helical" evidence="12">
    <location>
        <begin position="257"/>
        <end position="282"/>
    </location>
</feature>
<dbReference type="EMBL" id="JBHSOH010000004">
    <property type="protein sequence ID" value="MFC5847307.1"/>
    <property type="molecule type" value="Genomic_DNA"/>
</dbReference>
<evidence type="ECO:0000313" key="13">
    <source>
        <dbReference type="EMBL" id="MFC5847307.1"/>
    </source>
</evidence>
<keyword evidence="14" id="KW-1185">Reference proteome</keyword>
<evidence type="ECO:0000256" key="8">
    <source>
        <dbReference type="ARBA" id="ARBA00022982"/>
    </source>
</evidence>